<evidence type="ECO:0000313" key="2">
    <source>
        <dbReference type="Proteomes" id="UP000452141"/>
    </source>
</evidence>
<name>A0A844FKR4_9LACO</name>
<organism evidence="1 2">
    <name type="scientific">Lactobacillus equicursoris</name>
    <dbReference type="NCBI Taxonomy" id="420645"/>
    <lineage>
        <taxon>Bacteria</taxon>
        <taxon>Bacillati</taxon>
        <taxon>Bacillota</taxon>
        <taxon>Bacilli</taxon>
        <taxon>Lactobacillales</taxon>
        <taxon>Lactobacillaceae</taxon>
        <taxon>Lactobacillus</taxon>
    </lineage>
</organism>
<dbReference type="InterPro" id="IPR011050">
    <property type="entry name" value="Pectin_lyase_fold/virulence"/>
</dbReference>
<dbReference type="SUPFAM" id="SSF51126">
    <property type="entry name" value="Pectin lyase-like"/>
    <property type="match status" value="1"/>
</dbReference>
<dbReference type="AlphaFoldDB" id="A0A844FKR4"/>
<dbReference type="RefSeq" id="WP_154486177.1">
    <property type="nucleotide sequence ID" value="NZ_VUMW01000001.1"/>
</dbReference>
<protein>
    <submittedName>
        <fullName evidence="1">Uncharacterized protein</fullName>
    </submittedName>
</protein>
<sequence>MARIVKVAADQTPFDRAITGIQKDDVLLLSPGEYFLPGLDLGDVVLKGTGSSPEMTVLKGNLLLLGRYLTLENLTLEGEEAIEVLNQDNPYLSLRNCIIKSSQTGIIAHGDLNFESYSCRFEGGGLDLAEGGAKFAQISDTTFTGKTAIRADGSGLLNLSGVVGQDFKLDRGDFLLYFDQVSASGVYLGSSTLEAAESSFKILSTVRGDIHVLNSRSDLVQIVSGQGNLLNSRMDLFQAMFSDCQLANCHVDEVKANGSSRLSLIRTFFKMDLELAGKAQVQLADCLLEDPKAQLTVRDSAGIRGNFLAEADQVLEVKDATEGLVKITGIKSKLV</sequence>
<dbReference type="EMBL" id="VUMW01000001">
    <property type="protein sequence ID" value="MST78957.1"/>
    <property type="molecule type" value="Genomic_DNA"/>
</dbReference>
<comment type="caution">
    <text evidence="1">The sequence shown here is derived from an EMBL/GenBank/DDBJ whole genome shotgun (WGS) entry which is preliminary data.</text>
</comment>
<gene>
    <name evidence="1" type="ORF">FYJ61_00335</name>
</gene>
<evidence type="ECO:0000313" key="1">
    <source>
        <dbReference type="EMBL" id="MST78957.1"/>
    </source>
</evidence>
<dbReference type="Proteomes" id="UP000452141">
    <property type="component" value="Unassembled WGS sequence"/>
</dbReference>
<proteinExistence type="predicted"/>
<accession>A0A844FKR4</accession>
<reference evidence="1 2" key="1">
    <citation type="submission" date="2019-08" db="EMBL/GenBank/DDBJ databases">
        <title>In-depth cultivation of the pig gut microbiome towards novel bacterial diversity and tailored functional studies.</title>
        <authorList>
            <person name="Wylensek D."/>
            <person name="Hitch T.C.A."/>
            <person name="Clavel T."/>
        </authorList>
    </citation>
    <scope>NUCLEOTIDE SEQUENCE [LARGE SCALE GENOMIC DNA]</scope>
    <source>
        <strain evidence="1 2">WCA-470BD-2E</strain>
    </source>
</reference>